<reference evidence="2 3" key="1">
    <citation type="submission" date="2009-01" db="EMBL/GenBank/DDBJ databases">
        <authorList>
            <person name="Qin X."/>
            <person name="Bachman B."/>
            <person name="Battles P."/>
            <person name="Bell A."/>
            <person name="Bess C."/>
            <person name="Bickham C."/>
            <person name="Chaboub L."/>
            <person name="Chen D."/>
            <person name="Coyle M."/>
            <person name="Deiros D.R."/>
            <person name="Dinh H."/>
            <person name="Forbes L."/>
            <person name="Fowler G."/>
            <person name="Francisco L."/>
            <person name="Fu Q."/>
            <person name="Gubbala S."/>
            <person name="Hale W."/>
            <person name="Han Y."/>
            <person name="Hemphill L."/>
            <person name="Highlander S.K."/>
            <person name="Hirani K."/>
            <person name="Hogues M."/>
            <person name="Jackson L."/>
            <person name="Jakkamsetti A."/>
            <person name="Javaid M."/>
            <person name="Jiang H."/>
            <person name="Korchina V."/>
            <person name="Kovar C."/>
            <person name="Lara F."/>
            <person name="Lee S."/>
            <person name="Mata R."/>
            <person name="Mathew T."/>
            <person name="Moen C."/>
            <person name="Morales K."/>
            <person name="Munidasa M."/>
            <person name="Nazareth L."/>
            <person name="Ngo R."/>
            <person name="Nguyen L."/>
            <person name="Okwuonu G."/>
            <person name="Ongeri F."/>
            <person name="Patil S."/>
            <person name="Petrosino J."/>
            <person name="Pham C."/>
            <person name="Pham P."/>
            <person name="Pu L.-L."/>
            <person name="Puazo M."/>
            <person name="Raj R."/>
            <person name="Reid J."/>
            <person name="Rouhana J."/>
            <person name="Saada N."/>
            <person name="Shang Y."/>
            <person name="Simmons D."/>
            <person name="Thornton R."/>
            <person name="Warren J."/>
            <person name="Weissenberger G."/>
            <person name="Zhang J."/>
            <person name="Zhang L."/>
            <person name="Zhou C."/>
            <person name="Zhu D."/>
            <person name="Muzny D."/>
            <person name="Worley K."/>
            <person name="Gibbs R."/>
        </authorList>
    </citation>
    <scope>NUCLEOTIDE SEQUENCE [LARGE SCALE GENOMIC DNA]</scope>
    <source>
        <strain evidence="2 3">ATCC 35098</strain>
    </source>
</reference>
<feature type="domain" description="N-acetyltransferase" evidence="1">
    <location>
        <begin position="1"/>
        <end position="167"/>
    </location>
</feature>
<evidence type="ECO:0000259" key="1">
    <source>
        <dbReference type="PROSITE" id="PS51186"/>
    </source>
</evidence>
<dbReference type="CDD" id="cd04301">
    <property type="entry name" value="NAT_SF"/>
    <property type="match status" value="1"/>
</dbReference>
<dbReference type="Pfam" id="PF00583">
    <property type="entry name" value="Acetyltransf_1"/>
    <property type="match status" value="1"/>
</dbReference>
<dbReference type="AlphaFoldDB" id="C2CK78"/>
<evidence type="ECO:0000313" key="3">
    <source>
        <dbReference type="Proteomes" id="UP000003744"/>
    </source>
</evidence>
<dbReference type="HOGENOM" id="CLU_013985_13_0_9"/>
<accession>C2CK78</accession>
<sequence>MIRIAKKSDIRRIEELIALAKASLKKDGVDQWQKSNPDRRLVEGQIEKEAGYVYERDGEVYAYAFLSENVEPTYKRFENDFEGSNYLVIHTYMVDSASKIKGLGTKFMQELVSFAKDYGKDSLRIDTHEDNFRMRGLLDKFSFRELGIIQVDEDGIAKDRLCYEKIL</sequence>
<proteinExistence type="predicted"/>
<dbReference type="InterPro" id="IPR000182">
    <property type="entry name" value="GNAT_dom"/>
</dbReference>
<dbReference type="SUPFAM" id="SSF55729">
    <property type="entry name" value="Acyl-CoA N-acyltransferases (Nat)"/>
    <property type="match status" value="1"/>
</dbReference>
<evidence type="ECO:0000313" key="2">
    <source>
        <dbReference type="EMBL" id="EEI82009.1"/>
    </source>
</evidence>
<dbReference type="eggNOG" id="COG0456">
    <property type="taxonomic scope" value="Bacteria"/>
</dbReference>
<keyword evidence="2" id="KW-0808">Transferase</keyword>
<dbReference type="Proteomes" id="UP000003744">
    <property type="component" value="Unassembled WGS sequence"/>
</dbReference>
<dbReference type="InterPro" id="IPR016181">
    <property type="entry name" value="Acyl_CoA_acyltransferase"/>
</dbReference>
<dbReference type="GO" id="GO:0016747">
    <property type="term" value="F:acyltransferase activity, transferring groups other than amino-acyl groups"/>
    <property type="evidence" value="ECO:0007669"/>
    <property type="project" value="InterPro"/>
</dbReference>
<dbReference type="RefSeq" id="WP_004836779.1">
    <property type="nucleotide sequence ID" value="NZ_GG666296.1"/>
</dbReference>
<comment type="caution">
    <text evidence="2">The sequence shown here is derived from an EMBL/GenBank/DDBJ whole genome shotgun (WGS) entry which is preliminary data.</text>
</comment>
<gene>
    <name evidence="2" type="ORF">HMPREF0077_1888</name>
</gene>
<dbReference type="PROSITE" id="PS51186">
    <property type="entry name" value="GNAT"/>
    <property type="match status" value="1"/>
</dbReference>
<organism evidence="2 3">
    <name type="scientific">Anaerococcus tetradius ATCC 35098</name>
    <dbReference type="NCBI Taxonomy" id="525255"/>
    <lineage>
        <taxon>Bacteria</taxon>
        <taxon>Bacillati</taxon>
        <taxon>Bacillota</taxon>
        <taxon>Tissierellia</taxon>
        <taxon>Tissierellales</taxon>
        <taxon>Peptoniphilaceae</taxon>
        <taxon>Anaerococcus</taxon>
    </lineage>
</organism>
<dbReference type="EMBL" id="ACGC01000118">
    <property type="protein sequence ID" value="EEI82009.1"/>
    <property type="molecule type" value="Genomic_DNA"/>
</dbReference>
<protein>
    <submittedName>
        <fullName evidence="2">Acetyltransferase, GNAT family</fullName>
    </submittedName>
</protein>
<dbReference type="Gene3D" id="3.40.630.30">
    <property type="match status" value="1"/>
</dbReference>
<name>C2CK78_9FIRM</name>